<comment type="cofactor">
    <cofactor evidence="6">
        <name>Zn(2+)</name>
        <dbReference type="ChEBI" id="CHEBI:29105"/>
    </cofactor>
    <text evidence="6">Binds 1 zinc ion per subunit.</text>
</comment>
<evidence type="ECO:0000259" key="7">
    <source>
        <dbReference type="PROSITE" id="PS51864"/>
    </source>
</evidence>
<dbReference type="InterPro" id="IPR001506">
    <property type="entry name" value="Peptidase_M12A"/>
</dbReference>
<dbReference type="RefSeq" id="WP_201796528.1">
    <property type="nucleotide sequence ID" value="NZ_JAUYVU010000006.1"/>
</dbReference>
<feature type="active site" evidence="6">
    <location>
        <position position="200"/>
    </location>
</feature>
<dbReference type="PANTHER" id="PTHR10127:SF780">
    <property type="entry name" value="METALLOENDOPEPTIDASE"/>
    <property type="match status" value="1"/>
</dbReference>
<evidence type="ECO:0000313" key="8">
    <source>
        <dbReference type="EMBL" id="MDP2541617.1"/>
    </source>
</evidence>
<comment type="caution">
    <text evidence="6">Lacks conserved residue(s) required for the propagation of feature annotation.</text>
</comment>
<reference evidence="8 9" key="1">
    <citation type="submission" date="2023-07" db="EMBL/GenBank/DDBJ databases">
        <title>Genome content predicts the carbon catabolic preferences of heterotrophic bacteria.</title>
        <authorList>
            <person name="Gralka M."/>
        </authorList>
    </citation>
    <scope>NUCLEOTIDE SEQUENCE [LARGE SCALE GENOMIC DNA]</scope>
    <source>
        <strain evidence="8 9">4G03</strain>
    </source>
</reference>
<keyword evidence="9" id="KW-1185">Reference proteome</keyword>
<name>A0ABT9F4J8_9FLAO</name>
<dbReference type="InterPro" id="IPR006026">
    <property type="entry name" value="Peptidase_Metallo"/>
</dbReference>
<feature type="binding site" evidence="6">
    <location>
        <position position="203"/>
    </location>
    <ligand>
        <name>Zn(2+)</name>
        <dbReference type="ChEBI" id="CHEBI:29105"/>
        <note>catalytic</note>
    </ligand>
</feature>
<evidence type="ECO:0000313" key="9">
    <source>
        <dbReference type="Proteomes" id="UP001242342"/>
    </source>
</evidence>
<dbReference type="InterPro" id="IPR024079">
    <property type="entry name" value="MetalloPept_cat_dom_sf"/>
</dbReference>
<keyword evidence="4 6" id="KW-0862">Zinc</keyword>
<organism evidence="8 9">
    <name type="scientific">Tenacibaculum discolor</name>
    <dbReference type="NCBI Taxonomy" id="361581"/>
    <lineage>
        <taxon>Bacteria</taxon>
        <taxon>Pseudomonadati</taxon>
        <taxon>Bacteroidota</taxon>
        <taxon>Flavobacteriia</taxon>
        <taxon>Flavobacteriales</taxon>
        <taxon>Flavobacteriaceae</taxon>
        <taxon>Tenacibaculum</taxon>
    </lineage>
</organism>
<dbReference type="EMBL" id="JAUYVU010000006">
    <property type="protein sequence ID" value="MDP2541617.1"/>
    <property type="molecule type" value="Genomic_DNA"/>
</dbReference>
<dbReference type="CDD" id="cd04280">
    <property type="entry name" value="ZnMc_astacin_like"/>
    <property type="match status" value="1"/>
</dbReference>
<dbReference type="PRINTS" id="PR00480">
    <property type="entry name" value="ASTACIN"/>
</dbReference>
<keyword evidence="5 6" id="KW-0482">Metalloprotease</keyword>
<accession>A0ABT9F4J8</accession>
<feature type="binding site" evidence="6">
    <location>
        <position position="199"/>
    </location>
    <ligand>
        <name>Zn(2+)</name>
        <dbReference type="ChEBI" id="CHEBI:29105"/>
        <note>catalytic</note>
    </ligand>
</feature>
<evidence type="ECO:0000256" key="3">
    <source>
        <dbReference type="ARBA" id="ARBA00022801"/>
    </source>
</evidence>
<keyword evidence="2 6" id="KW-0479">Metal-binding</keyword>
<dbReference type="PROSITE" id="PS51864">
    <property type="entry name" value="ASTACIN"/>
    <property type="match status" value="1"/>
</dbReference>
<dbReference type="PANTHER" id="PTHR10127">
    <property type="entry name" value="DISCOIDIN, CUB, EGF, LAMININ , AND ZINC METALLOPROTEASE DOMAIN CONTAINING"/>
    <property type="match status" value="1"/>
</dbReference>
<dbReference type="InterPro" id="IPR034035">
    <property type="entry name" value="Astacin-like_dom"/>
</dbReference>
<dbReference type="SUPFAM" id="SSF55486">
    <property type="entry name" value="Metalloproteases ('zincins'), catalytic domain"/>
    <property type="match status" value="1"/>
</dbReference>
<dbReference type="PROSITE" id="PS51257">
    <property type="entry name" value="PROKAR_LIPOPROTEIN"/>
    <property type="match status" value="1"/>
</dbReference>
<evidence type="ECO:0000256" key="6">
    <source>
        <dbReference type="PROSITE-ProRule" id="PRU01211"/>
    </source>
</evidence>
<dbReference type="Proteomes" id="UP001242342">
    <property type="component" value="Unassembled WGS sequence"/>
</dbReference>
<gene>
    <name evidence="8" type="ORF">Q8W23_09050</name>
</gene>
<feature type="binding site" evidence="6">
    <location>
        <position position="209"/>
    </location>
    <ligand>
        <name>Zn(2+)</name>
        <dbReference type="ChEBI" id="CHEBI:29105"/>
        <note>catalytic</note>
    </ligand>
</feature>
<evidence type="ECO:0000256" key="5">
    <source>
        <dbReference type="ARBA" id="ARBA00023049"/>
    </source>
</evidence>
<evidence type="ECO:0000256" key="4">
    <source>
        <dbReference type="ARBA" id="ARBA00022833"/>
    </source>
</evidence>
<dbReference type="SMART" id="SM00235">
    <property type="entry name" value="ZnMc"/>
    <property type="match status" value="1"/>
</dbReference>
<dbReference type="Gene3D" id="3.40.390.10">
    <property type="entry name" value="Collagenase (Catalytic Domain)"/>
    <property type="match status" value="1"/>
</dbReference>
<proteinExistence type="predicted"/>
<comment type="caution">
    <text evidence="8">The sequence shown here is derived from an EMBL/GenBank/DDBJ whole genome shotgun (WGS) entry which is preliminary data.</text>
</comment>
<evidence type="ECO:0000256" key="2">
    <source>
        <dbReference type="ARBA" id="ARBA00022723"/>
    </source>
</evidence>
<sequence length="353" mass="40844">MKKSKSLQKQIMSTQVKWLFVFFINLLIISCNEKEHIENTNIDEQNLNNTELAYPNKSGEIKKGYYLGVPVTYEVIDDQYIIDGDIILPKNQVYSSMENVILQPGQKSSSKRSAGITYGKWPNNTVYYSIDPNLPSKHRATEAIQHWQNNTNLNFIERTNQPNYIYFYRGSGCSSSVGMQGGKQEISLADGCPTGAAIHEIGHAIGLFHEQSRTDRDNYVLIHEQNIIPNSKYNFYTYFDRGYRGQENTTFDFNSIMMYHPYSFSKNGNPTITKLNGELYQSQRDGLSNLDIQGINKMYPATGTDGETPTYTNGLWYTVQGLRVYRYHDLWWVKDNNGQWLQVVYRDNQWYYA</sequence>
<feature type="domain" description="Peptidase M12A" evidence="7">
    <location>
        <begin position="114"/>
        <end position="302"/>
    </location>
</feature>
<keyword evidence="3 6" id="KW-0378">Hydrolase</keyword>
<evidence type="ECO:0000256" key="1">
    <source>
        <dbReference type="ARBA" id="ARBA00022670"/>
    </source>
</evidence>
<keyword evidence="1 6" id="KW-0645">Protease</keyword>
<dbReference type="Pfam" id="PF01400">
    <property type="entry name" value="Astacin"/>
    <property type="match status" value="1"/>
</dbReference>
<protein>
    <submittedName>
        <fullName evidence="8">M12 family metallopeptidase</fullName>
    </submittedName>
</protein>